<feature type="signal peptide" evidence="1">
    <location>
        <begin position="1"/>
        <end position="19"/>
    </location>
</feature>
<evidence type="ECO:0000313" key="3">
    <source>
        <dbReference type="Proteomes" id="UP000216429"/>
    </source>
</evidence>
<name>A0A261VU35_9BORD</name>
<dbReference type="RefSeq" id="WP_094810389.1">
    <property type="nucleotide sequence ID" value="NZ_NEVU01000001.1"/>
</dbReference>
<gene>
    <name evidence="2" type="ORF">CAL22_03520</name>
</gene>
<evidence type="ECO:0000256" key="1">
    <source>
        <dbReference type="SAM" id="SignalP"/>
    </source>
</evidence>
<comment type="caution">
    <text evidence="2">The sequence shown here is derived from an EMBL/GenBank/DDBJ whole genome shotgun (WGS) entry which is preliminary data.</text>
</comment>
<proteinExistence type="predicted"/>
<feature type="chain" id="PRO_5013238211" description="Lipoprotein" evidence="1">
    <location>
        <begin position="20"/>
        <end position="73"/>
    </location>
</feature>
<dbReference type="Proteomes" id="UP000216429">
    <property type="component" value="Unassembled WGS sequence"/>
</dbReference>
<organism evidence="2 3">
    <name type="scientific">Bordetella genomosp. 12</name>
    <dbReference type="NCBI Taxonomy" id="463035"/>
    <lineage>
        <taxon>Bacteria</taxon>
        <taxon>Pseudomonadati</taxon>
        <taxon>Pseudomonadota</taxon>
        <taxon>Betaproteobacteria</taxon>
        <taxon>Burkholderiales</taxon>
        <taxon>Alcaligenaceae</taxon>
        <taxon>Bordetella</taxon>
    </lineage>
</organism>
<dbReference type="AlphaFoldDB" id="A0A261VU35"/>
<protein>
    <recommendedName>
        <fullName evidence="4">Lipoprotein</fullName>
    </recommendedName>
</protein>
<dbReference type="OrthoDB" id="8641912at2"/>
<accession>A0A261VU35</accession>
<reference evidence="3" key="1">
    <citation type="submission" date="2017-05" db="EMBL/GenBank/DDBJ databases">
        <title>Complete and WGS of Bordetella genogroups.</title>
        <authorList>
            <person name="Spilker T."/>
            <person name="Lipuma J."/>
        </authorList>
    </citation>
    <scope>NUCLEOTIDE SEQUENCE [LARGE SCALE GENOMIC DNA]</scope>
    <source>
        <strain evidence="3">AU6712</strain>
    </source>
</reference>
<dbReference type="EMBL" id="NEVU01000001">
    <property type="protein sequence ID" value="OZI77614.1"/>
    <property type="molecule type" value="Genomic_DNA"/>
</dbReference>
<keyword evidence="3" id="KW-1185">Reference proteome</keyword>
<keyword evidence="1" id="KW-0732">Signal</keyword>
<sequence>MMRLSLLSLLLPVLLGACASNYATTANGISIADAPKAINRVFSDFDGLVDDANRAINRSLNSDSGSATPGKSK</sequence>
<evidence type="ECO:0008006" key="4">
    <source>
        <dbReference type="Google" id="ProtNLM"/>
    </source>
</evidence>
<dbReference type="PROSITE" id="PS51257">
    <property type="entry name" value="PROKAR_LIPOPROTEIN"/>
    <property type="match status" value="1"/>
</dbReference>
<evidence type="ECO:0000313" key="2">
    <source>
        <dbReference type="EMBL" id="OZI77614.1"/>
    </source>
</evidence>